<evidence type="ECO:0000313" key="2">
    <source>
        <dbReference type="EMBL" id="KAG5485170.1"/>
    </source>
</evidence>
<evidence type="ECO:0000313" key="1">
    <source>
        <dbReference type="EMBL" id="KAG5485164.1"/>
    </source>
</evidence>
<dbReference type="EMBL" id="JAFHKP010000008">
    <property type="protein sequence ID" value="KAG5485164.1"/>
    <property type="molecule type" value="Genomic_DNA"/>
</dbReference>
<accession>A0A836HYF9</accession>
<dbReference type="RefSeq" id="XP_067695428.1">
    <property type="nucleotide sequence ID" value="XM_067839769.1"/>
</dbReference>
<gene>
    <name evidence="1" type="ORF">CUR178_08136</name>
    <name evidence="2" type="ORF">CUR178_08143</name>
</gene>
<protein>
    <submittedName>
        <fullName evidence="2">Uncharacterized protein</fullName>
    </submittedName>
</protein>
<sequence length="442" mass="44895">MPLPLASPVSAATSPRTAADMATANAVTTGSSSSADCYVIVWVEGREMPVYACTAPLPFSRPSTSSSSAASAGLAAVPAVNVVALRRFFAAVALLSSSPPAAEARTDGHQEALPCATPSAVEATVLRASLPQGLVSAFGTSPLYYSVAVLASNTAAAVENELVAWLVSSALAALRPDSWAATASPDGQAHGAALLWPPADAPDLYSQLGEYGAAEVGRAHADAAAMENYGAREVLADSAAQSSLAAVLERFKSCHGSPVAVAISTLLRRCWVPFTVPPPASAASVHMSLAGYFILPHPPCLGASGETCRLEAAVGRSAASSLVPTLHACSGAWREALRLLAAFCSRRATDLQQSSSAGTTPLAVLRLGGSSDGGSAVALVAASVGCVHPQTVLYQAVLAHCECPLRGAAACGAAPYVHYLTTSEVTARGTLWHPGVLRSVWA</sequence>
<dbReference type="EMBL" id="JAFHKP010000008">
    <property type="protein sequence ID" value="KAG5485170.1"/>
    <property type="molecule type" value="Genomic_DNA"/>
</dbReference>
<reference evidence="2 3" key="1">
    <citation type="submission" date="2021-02" db="EMBL/GenBank/DDBJ databases">
        <title>Leishmania (Mundinia) enrietti genome sequencing and assembly.</title>
        <authorList>
            <person name="Almutairi H."/>
            <person name="Gatherer D."/>
        </authorList>
    </citation>
    <scope>NUCLEOTIDE SEQUENCE [LARGE SCALE GENOMIC DNA]</scope>
    <source>
        <strain evidence="2">CUR178</strain>
    </source>
</reference>
<dbReference type="Proteomes" id="UP000674179">
    <property type="component" value="Chromosome 8"/>
</dbReference>
<keyword evidence="3" id="KW-1185">Reference proteome</keyword>
<dbReference type="GeneID" id="94175279"/>
<name>A0A836HYF9_LEIEN</name>
<dbReference type="KEGG" id="lenr:94175279"/>
<proteinExistence type="predicted"/>
<comment type="caution">
    <text evidence="2">The sequence shown here is derived from an EMBL/GenBank/DDBJ whole genome shotgun (WGS) entry which is preliminary data.</text>
</comment>
<organism evidence="2 3">
    <name type="scientific">Leishmania enriettii</name>
    <dbReference type="NCBI Taxonomy" id="5663"/>
    <lineage>
        <taxon>Eukaryota</taxon>
        <taxon>Discoba</taxon>
        <taxon>Euglenozoa</taxon>
        <taxon>Kinetoplastea</taxon>
        <taxon>Metakinetoplastina</taxon>
        <taxon>Trypanosomatida</taxon>
        <taxon>Trypanosomatidae</taxon>
        <taxon>Leishmaniinae</taxon>
        <taxon>Leishmania</taxon>
    </lineage>
</organism>
<dbReference type="AlphaFoldDB" id="A0A836HYF9"/>
<dbReference type="OrthoDB" id="267217at2759"/>
<evidence type="ECO:0000313" key="3">
    <source>
        <dbReference type="Proteomes" id="UP000674179"/>
    </source>
</evidence>